<keyword evidence="9" id="KW-0486">Methionine biosynthesis</keyword>
<dbReference type="InterPro" id="IPR003171">
    <property type="entry name" value="Mehydrof_redctse-like"/>
</dbReference>
<dbReference type="GO" id="GO:0106312">
    <property type="term" value="F:methylenetetrahydrofolate reductase (NADH) activity"/>
    <property type="evidence" value="ECO:0007669"/>
    <property type="project" value="UniProtKB-EC"/>
</dbReference>
<keyword evidence="8" id="KW-0520">NAD</keyword>
<reference evidence="13 16" key="3">
    <citation type="submission" date="2020-10" db="EMBL/GenBank/DDBJ databases">
        <title>Ca. Dormibacterota MAGs.</title>
        <authorList>
            <person name="Montgomery K."/>
        </authorList>
    </citation>
    <scope>NUCLEOTIDE SEQUENCE [LARGE SCALE GENOMIC DNA]</scope>
    <source>
        <strain evidence="13">SC8812_S17_18</strain>
    </source>
</reference>
<evidence type="ECO:0000313" key="16">
    <source>
        <dbReference type="Proteomes" id="UP000606991"/>
    </source>
</evidence>
<protein>
    <recommendedName>
        <fullName evidence="12">Methylenetetrahydrofolate reductase</fullName>
        <ecNumber evidence="12">1.5.1.54</ecNumber>
    </recommendedName>
</protein>
<dbReference type="GO" id="GO:0009086">
    <property type="term" value="P:methionine biosynthetic process"/>
    <property type="evidence" value="ECO:0007669"/>
    <property type="project" value="UniProtKB-KW"/>
</dbReference>
<evidence type="ECO:0000313" key="15">
    <source>
        <dbReference type="Proteomes" id="UP000248724"/>
    </source>
</evidence>
<dbReference type="GO" id="GO:0005829">
    <property type="term" value="C:cytosol"/>
    <property type="evidence" value="ECO:0007669"/>
    <property type="project" value="InterPro"/>
</dbReference>
<gene>
    <name evidence="14" type="primary">metF</name>
    <name evidence="14" type="ORF">DLM65_12615</name>
    <name evidence="13" type="ORF">JF886_15355</name>
</gene>
<comment type="pathway">
    <text evidence="10">Amino-acid biosynthesis; L-methionine biosynthesis via de novo pathway.</text>
</comment>
<comment type="caution">
    <text evidence="14">The sequence shown here is derived from an EMBL/GenBank/DDBJ whole genome shotgun (WGS) entry which is preliminary data.</text>
</comment>
<dbReference type="PANTHER" id="PTHR45754">
    <property type="entry name" value="METHYLENETETRAHYDROFOLATE REDUCTASE"/>
    <property type="match status" value="1"/>
</dbReference>
<reference evidence="14 15" key="1">
    <citation type="journal article" date="2017" name="Nature">
        <title>Atmospheric trace gases support primary production in Antarctic desert surface soil.</title>
        <authorList>
            <person name="Ji M."/>
            <person name="Greening C."/>
            <person name="Vanwonterghem I."/>
            <person name="Carere C.R."/>
            <person name="Bay S.K."/>
            <person name="Steen J.A."/>
            <person name="Montgomery K."/>
            <person name="Lines T."/>
            <person name="Beardall J."/>
            <person name="van Dorst J."/>
            <person name="Snape I."/>
            <person name="Stott M.B."/>
            <person name="Hugenholtz P."/>
            <person name="Ferrari B.C."/>
        </authorList>
    </citation>
    <scope>NUCLEOTIDE SEQUENCE [LARGE SCALE GENOMIC DNA]</scope>
    <source>
        <strain evidence="14">RRmetagenome_bin12</strain>
    </source>
</reference>
<evidence type="ECO:0000256" key="11">
    <source>
        <dbReference type="ARBA" id="ARBA00048628"/>
    </source>
</evidence>
<organism evidence="14 15">
    <name type="scientific">Candidatus Aeolococcus gillhamiae</name>
    <dbReference type="NCBI Taxonomy" id="3127015"/>
    <lineage>
        <taxon>Bacteria</taxon>
        <taxon>Bacillati</taxon>
        <taxon>Candidatus Dormiibacterota</taxon>
        <taxon>Candidatus Dormibacteria</taxon>
        <taxon>Candidatus Aeolococcales</taxon>
        <taxon>Candidatus Aeolococcaceae</taxon>
        <taxon>Candidatus Aeolococcus</taxon>
    </lineage>
</organism>
<dbReference type="RefSeq" id="WP_337314033.1">
    <property type="nucleotide sequence ID" value="NZ_JAEKNS010000151.1"/>
</dbReference>
<dbReference type="GO" id="GO:0035999">
    <property type="term" value="P:tetrahydrofolate interconversion"/>
    <property type="evidence" value="ECO:0007669"/>
    <property type="project" value="UniProtKB-UniPathway"/>
</dbReference>
<evidence type="ECO:0000256" key="8">
    <source>
        <dbReference type="ARBA" id="ARBA00023027"/>
    </source>
</evidence>
<dbReference type="Gene3D" id="3.20.20.220">
    <property type="match status" value="1"/>
</dbReference>
<dbReference type="PANTHER" id="PTHR45754:SF3">
    <property type="entry name" value="METHYLENETETRAHYDROFOLATE REDUCTASE (NADPH)"/>
    <property type="match status" value="1"/>
</dbReference>
<evidence type="ECO:0000256" key="3">
    <source>
        <dbReference type="ARBA" id="ARBA00006743"/>
    </source>
</evidence>
<dbReference type="Pfam" id="PF02219">
    <property type="entry name" value="MTHFR"/>
    <property type="match status" value="1"/>
</dbReference>
<dbReference type="NCBIfam" id="TIGR00676">
    <property type="entry name" value="fadh2"/>
    <property type="match status" value="1"/>
</dbReference>
<keyword evidence="4" id="KW-0028">Amino-acid biosynthesis</keyword>
<evidence type="ECO:0000256" key="12">
    <source>
        <dbReference type="RuleBase" id="RU003862"/>
    </source>
</evidence>
<dbReference type="UniPathway" id="UPA00193"/>
<proteinExistence type="inferred from homology"/>
<comment type="similarity">
    <text evidence="3 12">Belongs to the methylenetetrahydrofolate reductase family.</text>
</comment>
<dbReference type="EMBL" id="QHBU01000256">
    <property type="protein sequence ID" value="PZR78496.1"/>
    <property type="molecule type" value="Genomic_DNA"/>
</dbReference>
<dbReference type="EC" id="1.5.1.54" evidence="12"/>
<comment type="cofactor">
    <cofactor evidence="1 12">
        <name>FAD</name>
        <dbReference type="ChEBI" id="CHEBI:57692"/>
    </cofactor>
</comment>
<dbReference type="EMBL" id="JAEKNS010000151">
    <property type="protein sequence ID" value="MBJ7596205.1"/>
    <property type="molecule type" value="Genomic_DNA"/>
</dbReference>
<accession>A0A934K5P4</accession>
<evidence type="ECO:0000313" key="14">
    <source>
        <dbReference type="EMBL" id="PZR78496.1"/>
    </source>
</evidence>
<comment type="catalytic activity">
    <reaction evidence="11">
        <text>(6S)-5-methyl-5,6,7,8-tetrahydrofolate + NAD(+) = (6R)-5,10-methylene-5,6,7,8-tetrahydrofolate + NADH + H(+)</text>
        <dbReference type="Rhea" id="RHEA:19821"/>
        <dbReference type="ChEBI" id="CHEBI:15378"/>
        <dbReference type="ChEBI" id="CHEBI:15636"/>
        <dbReference type="ChEBI" id="CHEBI:18608"/>
        <dbReference type="ChEBI" id="CHEBI:57540"/>
        <dbReference type="ChEBI" id="CHEBI:57945"/>
        <dbReference type="EC" id="1.5.1.54"/>
    </reaction>
    <physiologicalReaction direction="right-to-left" evidence="11">
        <dbReference type="Rhea" id="RHEA:19823"/>
    </physiologicalReaction>
</comment>
<accession>A0A2W5Z6W7</accession>
<evidence type="ECO:0000256" key="4">
    <source>
        <dbReference type="ARBA" id="ARBA00022605"/>
    </source>
</evidence>
<evidence type="ECO:0000256" key="7">
    <source>
        <dbReference type="ARBA" id="ARBA00023002"/>
    </source>
</evidence>
<evidence type="ECO:0000256" key="10">
    <source>
        <dbReference type="ARBA" id="ARBA00034478"/>
    </source>
</evidence>
<reference evidence="14" key="2">
    <citation type="submission" date="2018-05" db="EMBL/GenBank/DDBJ databases">
        <authorList>
            <person name="Ferrari B."/>
        </authorList>
    </citation>
    <scope>NUCLEOTIDE SEQUENCE</scope>
    <source>
        <strain evidence="14">RRmetagenome_bin12</strain>
    </source>
</reference>
<name>A0A2W5Z6W7_9BACT</name>
<dbReference type="Proteomes" id="UP000248724">
    <property type="component" value="Unassembled WGS sequence"/>
</dbReference>
<dbReference type="Proteomes" id="UP000606991">
    <property type="component" value="Unassembled WGS sequence"/>
</dbReference>
<dbReference type="InterPro" id="IPR029041">
    <property type="entry name" value="FAD-linked_oxidoreductase-like"/>
</dbReference>
<evidence type="ECO:0000256" key="9">
    <source>
        <dbReference type="ARBA" id="ARBA00023167"/>
    </source>
</evidence>
<comment type="pathway">
    <text evidence="2 12">One-carbon metabolism; tetrahydrofolate interconversion.</text>
</comment>
<evidence type="ECO:0000313" key="13">
    <source>
        <dbReference type="EMBL" id="MBJ7596205.1"/>
    </source>
</evidence>
<sequence>MRIDSLFARGEPLFSFEFFPPRDDEGADRLFATISALRELEPAFVSVTHGAGGSARDDRTVRFVKRIREETGLLPMAHLTCRDSTVDDLLDEIRQYQAVGIENVLAIRGDPPNGEGAFVARAGGLRFGSELVRLLHDKADLCVVAACSPEKHVESHSLEQDVAAAVQKVQAGASLLITQLFFDNRVYFDFLARARAAGVTVPIVPGIMPITNVDQVYRFTAKIGASIPAPLREALQTRVDDAAAVLQLGVAWATLQCSELLRGGAPGIHFITLNRSPATRAILTALRIARPWETRSF</sequence>
<dbReference type="SUPFAM" id="SSF51730">
    <property type="entry name" value="FAD-linked oxidoreductase"/>
    <property type="match status" value="1"/>
</dbReference>
<evidence type="ECO:0000256" key="6">
    <source>
        <dbReference type="ARBA" id="ARBA00022827"/>
    </source>
</evidence>
<dbReference type="GO" id="GO:0071949">
    <property type="term" value="F:FAD binding"/>
    <property type="evidence" value="ECO:0007669"/>
    <property type="project" value="TreeGrafter"/>
</dbReference>
<dbReference type="InterPro" id="IPR004620">
    <property type="entry name" value="MTHF_reductase_bac"/>
</dbReference>
<evidence type="ECO:0000256" key="1">
    <source>
        <dbReference type="ARBA" id="ARBA00001974"/>
    </source>
</evidence>
<dbReference type="AlphaFoldDB" id="A0A2W5Z6W7"/>
<keyword evidence="7 12" id="KW-0560">Oxidoreductase</keyword>
<dbReference type="CDD" id="cd00537">
    <property type="entry name" value="MTHFR"/>
    <property type="match status" value="1"/>
</dbReference>
<keyword evidence="6 12" id="KW-0274">FAD</keyword>
<keyword evidence="5 12" id="KW-0285">Flavoprotein</keyword>
<evidence type="ECO:0000256" key="2">
    <source>
        <dbReference type="ARBA" id="ARBA00004777"/>
    </source>
</evidence>
<evidence type="ECO:0000256" key="5">
    <source>
        <dbReference type="ARBA" id="ARBA00022630"/>
    </source>
</evidence>